<organism evidence="2 3">
    <name type="scientific">Desmophyllum pertusum</name>
    <dbReference type="NCBI Taxonomy" id="174260"/>
    <lineage>
        <taxon>Eukaryota</taxon>
        <taxon>Metazoa</taxon>
        <taxon>Cnidaria</taxon>
        <taxon>Anthozoa</taxon>
        <taxon>Hexacorallia</taxon>
        <taxon>Scleractinia</taxon>
        <taxon>Caryophylliina</taxon>
        <taxon>Caryophylliidae</taxon>
        <taxon>Desmophyllum</taxon>
    </lineage>
</organism>
<keyword evidence="1" id="KW-0732">Signal</keyword>
<dbReference type="OrthoDB" id="26525at2759"/>
<sequence>MVQLSLGLQVLHLSAVFSIECMNHHSEKFQHLFTANRQFEKLMMNVVMPQADIHQLQPSESHRKVMRPSICGEIRKPLRGTHHELYGAGTMNNTLCLGIFAALVYLRDLKWYYSCRGDCDHPSCSGRWESLVSVDLQVVDKCYCWLTVPFFHGLIAFLESSVVGWK</sequence>
<dbReference type="Proteomes" id="UP001163046">
    <property type="component" value="Unassembled WGS sequence"/>
</dbReference>
<feature type="signal peptide" evidence="1">
    <location>
        <begin position="1"/>
        <end position="18"/>
    </location>
</feature>
<keyword evidence="2" id="KW-0378">Hydrolase</keyword>
<dbReference type="AlphaFoldDB" id="A0A9W9YWY4"/>
<evidence type="ECO:0000313" key="2">
    <source>
        <dbReference type="EMBL" id="KAJ7369563.1"/>
    </source>
</evidence>
<gene>
    <name evidence="2" type="primary">ABHD11_4</name>
    <name evidence="2" type="ORF">OS493_038058</name>
</gene>
<accession>A0A9W9YWY4</accession>
<name>A0A9W9YWY4_9CNID</name>
<comment type="caution">
    <text evidence="2">The sequence shown here is derived from an EMBL/GenBank/DDBJ whole genome shotgun (WGS) entry which is preliminary data.</text>
</comment>
<reference evidence="2" key="1">
    <citation type="submission" date="2023-01" db="EMBL/GenBank/DDBJ databases">
        <title>Genome assembly of the deep-sea coral Lophelia pertusa.</title>
        <authorList>
            <person name="Herrera S."/>
            <person name="Cordes E."/>
        </authorList>
    </citation>
    <scope>NUCLEOTIDE SEQUENCE</scope>
    <source>
        <strain evidence="2">USNM1676648</strain>
        <tissue evidence="2">Polyp</tissue>
    </source>
</reference>
<evidence type="ECO:0000256" key="1">
    <source>
        <dbReference type="SAM" id="SignalP"/>
    </source>
</evidence>
<dbReference type="GO" id="GO:0016787">
    <property type="term" value="F:hydrolase activity"/>
    <property type="evidence" value="ECO:0007669"/>
    <property type="project" value="UniProtKB-KW"/>
</dbReference>
<feature type="chain" id="PRO_5040765235" evidence="1">
    <location>
        <begin position="19"/>
        <end position="166"/>
    </location>
</feature>
<keyword evidence="3" id="KW-1185">Reference proteome</keyword>
<evidence type="ECO:0000313" key="3">
    <source>
        <dbReference type="Proteomes" id="UP001163046"/>
    </source>
</evidence>
<proteinExistence type="predicted"/>
<protein>
    <submittedName>
        <fullName evidence="2">Alpha/beta hydrolase domain-containing protein 11</fullName>
    </submittedName>
</protein>
<dbReference type="EMBL" id="MU826909">
    <property type="protein sequence ID" value="KAJ7369563.1"/>
    <property type="molecule type" value="Genomic_DNA"/>
</dbReference>